<proteinExistence type="predicted"/>
<dbReference type="AlphaFoldDB" id="A0A914ZU83"/>
<keyword evidence="2" id="KW-1133">Transmembrane helix</keyword>
<dbReference type="Proteomes" id="UP000887569">
    <property type="component" value="Unplaced"/>
</dbReference>
<feature type="compositionally biased region" description="Polar residues" evidence="1">
    <location>
        <begin position="11"/>
        <end position="22"/>
    </location>
</feature>
<feature type="transmembrane region" description="Helical" evidence="2">
    <location>
        <begin position="61"/>
        <end position="80"/>
    </location>
</feature>
<keyword evidence="2" id="KW-0812">Transmembrane</keyword>
<evidence type="ECO:0000256" key="1">
    <source>
        <dbReference type="SAM" id="MobiDB-lite"/>
    </source>
</evidence>
<accession>A0A914ZU83</accession>
<evidence type="ECO:0000313" key="4">
    <source>
        <dbReference type="WBParaSite" id="PgB11_g007_t01"/>
    </source>
</evidence>
<evidence type="ECO:0000313" key="3">
    <source>
        <dbReference type="Proteomes" id="UP000887569"/>
    </source>
</evidence>
<feature type="region of interest" description="Disordered" evidence="1">
    <location>
        <begin position="1"/>
        <end position="30"/>
    </location>
</feature>
<sequence length="86" mass="10478">MEIKVWKISPTYPSKSSQNSNLRELPERTQVRPNRNKRNSFLFVRNRDNMKEYCGNFRQPIKLRSLLLFNYLIFLLYSNYLPKILH</sequence>
<protein>
    <submittedName>
        <fullName evidence="4">Ovule protein</fullName>
    </submittedName>
</protein>
<keyword evidence="3" id="KW-1185">Reference proteome</keyword>
<evidence type="ECO:0000256" key="2">
    <source>
        <dbReference type="SAM" id="Phobius"/>
    </source>
</evidence>
<organism evidence="3 4">
    <name type="scientific">Parascaris univalens</name>
    <name type="common">Nematode worm</name>
    <dbReference type="NCBI Taxonomy" id="6257"/>
    <lineage>
        <taxon>Eukaryota</taxon>
        <taxon>Metazoa</taxon>
        <taxon>Ecdysozoa</taxon>
        <taxon>Nematoda</taxon>
        <taxon>Chromadorea</taxon>
        <taxon>Rhabditida</taxon>
        <taxon>Spirurina</taxon>
        <taxon>Ascaridomorpha</taxon>
        <taxon>Ascaridoidea</taxon>
        <taxon>Ascarididae</taxon>
        <taxon>Parascaris</taxon>
    </lineage>
</organism>
<dbReference type="WBParaSite" id="PgB11_g007_t01">
    <property type="protein sequence ID" value="PgB11_g007_t01"/>
    <property type="gene ID" value="PgB11_g007"/>
</dbReference>
<keyword evidence="2" id="KW-0472">Membrane</keyword>
<name>A0A914ZU83_PARUN</name>
<reference evidence="4" key="1">
    <citation type="submission" date="2022-11" db="UniProtKB">
        <authorList>
            <consortium name="WormBaseParasite"/>
        </authorList>
    </citation>
    <scope>IDENTIFICATION</scope>
</reference>